<name>A0A4Q9GZA6_9BURK</name>
<evidence type="ECO:0000313" key="3">
    <source>
        <dbReference type="Proteomes" id="UP000292120"/>
    </source>
</evidence>
<keyword evidence="1" id="KW-1133">Transmembrane helix</keyword>
<feature type="transmembrane region" description="Helical" evidence="1">
    <location>
        <begin position="42"/>
        <end position="64"/>
    </location>
</feature>
<dbReference type="OrthoDB" id="8594755at2"/>
<accession>A0A4Q9GZA6</accession>
<evidence type="ECO:0000256" key="1">
    <source>
        <dbReference type="SAM" id="Phobius"/>
    </source>
</evidence>
<comment type="caution">
    <text evidence="2">The sequence shown here is derived from an EMBL/GenBank/DDBJ whole genome shotgun (WGS) entry which is preliminary data.</text>
</comment>
<keyword evidence="3" id="KW-1185">Reference proteome</keyword>
<dbReference type="InterPro" id="IPR021494">
    <property type="entry name" value="DUF3149"/>
</dbReference>
<proteinExistence type="predicted"/>
<keyword evidence="1" id="KW-0812">Transmembrane</keyword>
<keyword evidence="1" id="KW-0472">Membrane</keyword>
<dbReference type="Pfam" id="PF11346">
    <property type="entry name" value="DUF3149"/>
    <property type="match status" value="1"/>
</dbReference>
<evidence type="ECO:0000313" key="2">
    <source>
        <dbReference type="EMBL" id="TBO31350.1"/>
    </source>
</evidence>
<dbReference type="AlphaFoldDB" id="A0A4Q9GZA6"/>
<organism evidence="2 3">
    <name type="scientific">Aquabacterium lacunae</name>
    <dbReference type="NCBI Taxonomy" id="2528630"/>
    <lineage>
        <taxon>Bacteria</taxon>
        <taxon>Pseudomonadati</taxon>
        <taxon>Pseudomonadota</taxon>
        <taxon>Betaproteobacteria</taxon>
        <taxon>Burkholderiales</taxon>
        <taxon>Aquabacterium</taxon>
    </lineage>
</organism>
<dbReference type="EMBL" id="SIXI01000003">
    <property type="protein sequence ID" value="TBO31350.1"/>
    <property type="molecule type" value="Genomic_DNA"/>
</dbReference>
<gene>
    <name evidence="2" type="ORF">EYS42_08905</name>
</gene>
<reference evidence="2 3" key="1">
    <citation type="submission" date="2019-02" db="EMBL/GenBank/DDBJ databases">
        <title>Aquabacterium sp. strain KMB7.</title>
        <authorList>
            <person name="Chen W.-M."/>
        </authorList>
    </citation>
    <scope>NUCLEOTIDE SEQUENCE [LARGE SCALE GENOMIC DNA]</scope>
    <source>
        <strain evidence="2 3">KMB7</strain>
    </source>
</reference>
<dbReference type="Proteomes" id="UP000292120">
    <property type="component" value="Unassembled WGS sequence"/>
</dbReference>
<protein>
    <submittedName>
        <fullName evidence="2">DUF3149 domain-containing protein</fullName>
    </submittedName>
</protein>
<sequence>MAPRLIGVRACGAAKASDVGVAAPGGRRNTMQMLHDFLTTDYGLLSAASILAMLIGLGYFVWYVTSHVREDCERQERLAREGRQG</sequence>